<evidence type="ECO:0000313" key="3">
    <source>
        <dbReference type="Proteomes" id="UP000368512"/>
    </source>
</evidence>
<evidence type="ECO:0000313" key="2">
    <source>
        <dbReference type="EMBL" id="NYA01890.1"/>
    </source>
</evidence>
<comment type="caution">
    <text evidence="1">The sequence shown here is derived from an EMBL/GenBank/DDBJ whole genome shotgun (WGS) entry which is preliminary data.</text>
</comment>
<protein>
    <submittedName>
        <fullName evidence="1">Uncharacterized protein</fullName>
    </submittedName>
</protein>
<accession>A0A3T2P2D1</accession>
<organism evidence="1 3">
    <name type="scientific">Listeria monocytogenes</name>
    <dbReference type="NCBI Taxonomy" id="1639"/>
    <lineage>
        <taxon>Bacteria</taxon>
        <taxon>Bacillati</taxon>
        <taxon>Bacillota</taxon>
        <taxon>Bacilli</taxon>
        <taxon>Bacillales</taxon>
        <taxon>Listeriaceae</taxon>
        <taxon>Listeria</taxon>
    </lineage>
</organism>
<dbReference type="EMBL" id="AAAJWF010000006">
    <property type="protein sequence ID" value="EAC7480939.1"/>
    <property type="molecule type" value="Genomic_DNA"/>
</dbReference>
<reference evidence="2 4" key="2">
    <citation type="submission" date="2020-06" db="EMBL/GenBank/DDBJ databases">
        <title>Two Listeria outbreaks in Switzerland in 2018 and 2020.</title>
        <authorList>
            <person name="Stevens M.J.A."/>
            <person name="Bloemberg G."/>
            <person name="Nusch-Inderbinnen M."/>
            <person name="Stephan R."/>
        </authorList>
    </citation>
    <scope>NUCLEOTIDE SEQUENCE [LARGE SCALE GENOMIC DNA]</scope>
    <source>
        <strain evidence="2 4">N18-0707</strain>
    </source>
</reference>
<dbReference type="Proteomes" id="UP000368512">
    <property type="component" value="Unassembled WGS sequence"/>
</dbReference>
<reference evidence="1 3" key="1">
    <citation type="submission" date="2018-06" db="EMBL/GenBank/DDBJ databases">
        <authorList>
            <consortium name="GenomeTrakr: Next Generation Sequencing Network for Food Pathogen Tracability"/>
        </authorList>
    </citation>
    <scope>NUCLEOTIDE SEQUENCE [LARGE SCALE GENOMIC DNA]</scope>
    <source>
        <strain evidence="1 3">CFSAN008042</strain>
    </source>
</reference>
<sequence length="146" mass="17446">MERIGRDKCKNNNYNDLFLRKSQLEGTMYVEFKYSSAEKGFWNEDSYYINGDIFEYLLDDFEKSKEDFSMFRENYFTFDEVEVLINNLKKIDLEVISDDFIKNSSKKDLRIKKIQIINSFFILIQNIEAWLMRALELGVNVIILGI</sequence>
<dbReference type="Proteomes" id="UP000544530">
    <property type="component" value="Unassembled WGS sequence"/>
</dbReference>
<dbReference type="AlphaFoldDB" id="A0A3T2P2D1"/>
<dbReference type="RefSeq" id="WP_003725169.1">
    <property type="nucleotide sequence ID" value="NC_021827.1"/>
</dbReference>
<gene>
    <name evidence="1" type="ORF">DQ70_09630</name>
    <name evidence="2" type="ORF">HZJ64_08600</name>
</gene>
<dbReference type="KEGG" id="lmv:Y193_13550"/>
<proteinExistence type="predicted"/>
<name>A0A3T2P2D1_LISMN</name>
<dbReference type="EMBL" id="JACAVN010000004">
    <property type="protein sequence ID" value="NYA01890.1"/>
    <property type="molecule type" value="Genomic_DNA"/>
</dbReference>
<evidence type="ECO:0000313" key="1">
    <source>
        <dbReference type="EMBL" id="EAC7480939.1"/>
    </source>
</evidence>
<evidence type="ECO:0000313" key="4">
    <source>
        <dbReference type="Proteomes" id="UP000544530"/>
    </source>
</evidence>